<dbReference type="PANTHER" id="PTHR14453:SF67">
    <property type="entry name" value="POLY [ADP-RIBOSE] POLYMERASE"/>
    <property type="match status" value="1"/>
</dbReference>
<evidence type="ECO:0000313" key="10">
    <source>
        <dbReference type="Ensembl" id="ENSCINP00000006033.3"/>
    </source>
</evidence>
<comment type="similarity">
    <text evidence="6">Belongs to the ARTD/PARP family.</text>
</comment>
<dbReference type="Proteomes" id="UP000008144">
    <property type="component" value="Unassembled WGS sequence"/>
</dbReference>
<accession>F6R497</accession>
<organism evidence="10 11">
    <name type="scientific">Ciona intestinalis</name>
    <name type="common">Transparent sea squirt</name>
    <name type="synonym">Ascidia intestinalis</name>
    <dbReference type="NCBI Taxonomy" id="7719"/>
    <lineage>
        <taxon>Eukaryota</taxon>
        <taxon>Metazoa</taxon>
        <taxon>Chordata</taxon>
        <taxon>Tunicata</taxon>
        <taxon>Ascidiacea</taxon>
        <taxon>Phlebobranchia</taxon>
        <taxon>Cionidae</taxon>
        <taxon>Ciona</taxon>
    </lineage>
</organism>
<reference evidence="10" key="3">
    <citation type="submission" date="2025-09" db="UniProtKB">
        <authorList>
            <consortium name="Ensembl"/>
        </authorList>
    </citation>
    <scope>IDENTIFICATION</scope>
</reference>
<dbReference type="InParanoid" id="F6R497"/>
<dbReference type="EC" id="2.4.2.-" evidence="7"/>
<dbReference type="STRING" id="7719.ENSCINP00000006033"/>
<keyword evidence="5" id="KW-0539">Nucleus</keyword>
<dbReference type="AlphaFoldDB" id="F6R497"/>
<dbReference type="GO" id="GO:0005634">
    <property type="term" value="C:nucleus"/>
    <property type="evidence" value="ECO:0000318"/>
    <property type="project" value="GO_Central"/>
</dbReference>
<dbReference type="HOGENOM" id="CLU_012160_1_0_1"/>
<dbReference type="GO" id="GO:0003714">
    <property type="term" value="F:transcription corepressor activity"/>
    <property type="evidence" value="ECO:0000318"/>
    <property type="project" value="GO_Central"/>
</dbReference>
<reference evidence="10" key="2">
    <citation type="submission" date="2025-08" db="UniProtKB">
        <authorList>
            <consortium name="Ensembl"/>
        </authorList>
    </citation>
    <scope>IDENTIFICATION</scope>
</reference>
<keyword evidence="3 7" id="KW-0808">Transferase</keyword>
<feature type="region of interest" description="Disordered" evidence="8">
    <location>
        <begin position="302"/>
        <end position="325"/>
    </location>
</feature>
<evidence type="ECO:0000256" key="2">
    <source>
        <dbReference type="ARBA" id="ARBA00022676"/>
    </source>
</evidence>
<dbReference type="GeneTree" id="ENSGT00940000164121"/>
<evidence type="ECO:0000256" key="6">
    <source>
        <dbReference type="ARBA" id="ARBA00024347"/>
    </source>
</evidence>
<dbReference type="PANTHER" id="PTHR14453">
    <property type="entry name" value="PARP/ZINC FINGER CCCH TYPE DOMAIN CONTAINING PROTEIN"/>
    <property type="match status" value="1"/>
</dbReference>
<evidence type="ECO:0000256" key="5">
    <source>
        <dbReference type="ARBA" id="ARBA00023242"/>
    </source>
</evidence>
<comment type="subcellular location">
    <subcellularLocation>
        <location evidence="1">Nucleus</location>
    </subcellularLocation>
</comment>
<protein>
    <recommendedName>
        <fullName evidence="7">Poly [ADP-ribose] polymerase</fullName>
        <shortName evidence="7">PARP</shortName>
        <ecNumber evidence="7">2.4.2.-</ecNumber>
    </recommendedName>
</protein>
<dbReference type="SUPFAM" id="SSF56399">
    <property type="entry name" value="ADP-ribosylation"/>
    <property type="match status" value="1"/>
</dbReference>
<keyword evidence="4 7" id="KW-0520">NAD</keyword>
<evidence type="ECO:0000256" key="3">
    <source>
        <dbReference type="ARBA" id="ARBA00022679"/>
    </source>
</evidence>
<keyword evidence="2 7" id="KW-0328">Glycosyltransferase</keyword>
<dbReference type="InterPro" id="IPR037197">
    <property type="entry name" value="WWE_dom_sf"/>
</dbReference>
<dbReference type="PROSITE" id="PS51059">
    <property type="entry name" value="PARP_CATALYTIC"/>
    <property type="match status" value="1"/>
</dbReference>
<evidence type="ECO:0000313" key="11">
    <source>
        <dbReference type="Proteomes" id="UP000008144"/>
    </source>
</evidence>
<dbReference type="InterPro" id="IPR052056">
    <property type="entry name" value="Mono-ARTD/PARP"/>
</dbReference>
<keyword evidence="11" id="KW-1185">Reference proteome</keyword>
<dbReference type="OMA" id="WQYEDNN"/>
<feature type="domain" description="PARP catalytic" evidence="9">
    <location>
        <begin position="159"/>
        <end position="353"/>
    </location>
</feature>
<sequence length="353" mass="40671">MQLQNLIQTEMESNQISDPCIAHLDADFKNGILSVKQEMVKIKVDTRLGMIKVRGITKFVKNATIDIQRILGEFSKATAVKELVQWMYCVQGSNSFQAFELRINMQLENSFKVDNNGILKMPGKDDFFDFSKAEGYFKNSVVEIFRVDKQKSYPRNWRPMKRENWLNVDVPENSDEYRKIQSEFLKSGALIKAVVRLQRIQNRCQYVQFQAKCQEVKTELDARRINVPPTRLLFHGTSSVMSDKICKEGFNRSYAGKNGIRYGQGMYFAGNSAYCHDYAKPDDNNFRRMFLAEVATGEYAPERGNESMITPPVRNPSSKTDSYHSVVDNPQSPEIFVVFKDACAYPHYLLTYI</sequence>
<evidence type="ECO:0000256" key="7">
    <source>
        <dbReference type="RuleBase" id="RU362114"/>
    </source>
</evidence>
<dbReference type="Gene3D" id="3.90.228.10">
    <property type="match status" value="1"/>
</dbReference>
<reference evidence="11" key="1">
    <citation type="journal article" date="2002" name="Science">
        <title>The draft genome of Ciona intestinalis: insights into chordate and vertebrate origins.</title>
        <authorList>
            <person name="Dehal P."/>
            <person name="Satou Y."/>
            <person name="Campbell R.K."/>
            <person name="Chapman J."/>
            <person name="Degnan B."/>
            <person name="De Tomaso A."/>
            <person name="Davidson B."/>
            <person name="Di Gregorio A."/>
            <person name="Gelpke M."/>
            <person name="Goodstein D.M."/>
            <person name="Harafuji N."/>
            <person name="Hastings K.E."/>
            <person name="Ho I."/>
            <person name="Hotta K."/>
            <person name="Huang W."/>
            <person name="Kawashima T."/>
            <person name="Lemaire P."/>
            <person name="Martinez D."/>
            <person name="Meinertzhagen I.A."/>
            <person name="Necula S."/>
            <person name="Nonaka M."/>
            <person name="Putnam N."/>
            <person name="Rash S."/>
            <person name="Saiga H."/>
            <person name="Satake M."/>
            <person name="Terry A."/>
            <person name="Yamada L."/>
            <person name="Wang H.G."/>
            <person name="Awazu S."/>
            <person name="Azumi K."/>
            <person name="Boore J."/>
            <person name="Branno M."/>
            <person name="Chin-Bow S."/>
            <person name="DeSantis R."/>
            <person name="Doyle S."/>
            <person name="Francino P."/>
            <person name="Keys D.N."/>
            <person name="Haga S."/>
            <person name="Hayashi H."/>
            <person name="Hino K."/>
            <person name="Imai K.S."/>
            <person name="Inaba K."/>
            <person name="Kano S."/>
            <person name="Kobayashi K."/>
            <person name="Kobayashi M."/>
            <person name="Lee B.I."/>
            <person name="Makabe K.W."/>
            <person name="Manohar C."/>
            <person name="Matassi G."/>
            <person name="Medina M."/>
            <person name="Mochizuki Y."/>
            <person name="Mount S."/>
            <person name="Morishita T."/>
            <person name="Miura S."/>
            <person name="Nakayama A."/>
            <person name="Nishizaka S."/>
            <person name="Nomoto H."/>
            <person name="Ohta F."/>
            <person name="Oishi K."/>
            <person name="Rigoutsos I."/>
            <person name="Sano M."/>
            <person name="Sasaki A."/>
            <person name="Sasakura Y."/>
            <person name="Shoguchi E."/>
            <person name="Shin-i T."/>
            <person name="Spagnuolo A."/>
            <person name="Stainier D."/>
            <person name="Suzuki M.M."/>
            <person name="Tassy O."/>
            <person name="Takatori N."/>
            <person name="Tokuoka M."/>
            <person name="Yagi K."/>
            <person name="Yoshizaki F."/>
            <person name="Wada S."/>
            <person name="Zhang C."/>
            <person name="Hyatt P.D."/>
            <person name="Larimer F."/>
            <person name="Detter C."/>
            <person name="Doggett N."/>
            <person name="Glavina T."/>
            <person name="Hawkins T."/>
            <person name="Richardson P."/>
            <person name="Lucas S."/>
            <person name="Kohara Y."/>
            <person name="Levine M."/>
            <person name="Satoh N."/>
            <person name="Rokhsar D.S."/>
        </authorList>
    </citation>
    <scope>NUCLEOTIDE SEQUENCE [LARGE SCALE GENOMIC DNA]</scope>
</reference>
<dbReference type="GO" id="GO:0005737">
    <property type="term" value="C:cytoplasm"/>
    <property type="evidence" value="ECO:0000318"/>
    <property type="project" value="GO_Central"/>
</dbReference>
<dbReference type="Pfam" id="PF00644">
    <property type="entry name" value="PARP"/>
    <property type="match status" value="1"/>
</dbReference>
<evidence type="ECO:0000259" key="9">
    <source>
        <dbReference type="PROSITE" id="PS51059"/>
    </source>
</evidence>
<evidence type="ECO:0000256" key="1">
    <source>
        <dbReference type="ARBA" id="ARBA00004123"/>
    </source>
</evidence>
<dbReference type="GO" id="GO:0010629">
    <property type="term" value="P:negative regulation of gene expression"/>
    <property type="evidence" value="ECO:0000318"/>
    <property type="project" value="GO_Central"/>
</dbReference>
<dbReference type="InterPro" id="IPR012317">
    <property type="entry name" value="Poly(ADP-ribose)pol_cat_dom"/>
</dbReference>
<name>F6R497_CIOIN</name>
<proteinExistence type="inferred from homology"/>
<dbReference type="Ensembl" id="ENSCINT00000006033.3">
    <property type="protein sequence ID" value="ENSCINP00000006033.3"/>
    <property type="gene ID" value="ENSCING00000002959.3"/>
</dbReference>
<evidence type="ECO:0000256" key="4">
    <source>
        <dbReference type="ARBA" id="ARBA00023027"/>
    </source>
</evidence>
<dbReference type="Gene3D" id="3.30.720.50">
    <property type="match status" value="1"/>
</dbReference>
<dbReference type="GO" id="GO:0003950">
    <property type="term" value="F:NAD+ poly-ADP-ribosyltransferase activity"/>
    <property type="evidence" value="ECO:0000318"/>
    <property type="project" value="GO_Central"/>
</dbReference>
<dbReference type="CDD" id="cd01439">
    <property type="entry name" value="TCCD_inducible_PARP_like"/>
    <property type="match status" value="1"/>
</dbReference>
<dbReference type="FunCoup" id="F6R497">
    <property type="interactions" value="16"/>
</dbReference>
<evidence type="ECO:0000256" key="8">
    <source>
        <dbReference type="SAM" id="MobiDB-lite"/>
    </source>
</evidence>